<dbReference type="SUPFAM" id="SSF52540">
    <property type="entry name" value="P-loop containing nucleoside triphosphate hydrolases"/>
    <property type="match status" value="1"/>
</dbReference>
<comment type="subcellular location">
    <subcellularLocation>
        <location evidence="1">Membrane</location>
        <topology evidence="1">Multi-pass membrane protein</topology>
    </subcellularLocation>
</comment>
<keyword evidence="14" id="KW-1185">Reference proteome</keyword>
<dbReference type="Gene3D" id="3.40.50.300">
    <property type="entry name" value="P-loop containing nucleotide triphosphate hydrolases"/>
    <property type="match status" value="1"/>
</dbReference>
<keyword evidence="4" id="KW-0547">Nucleotide-binding</keyword>
<evidence type="ECO:0000313" key="14">
    <source>
        <dbReference type="Proteomes" id="UP000095767"/>
    </source>
</evidence>
<feature type="transmembrane region" description="Helical" evidence="11">
    <location>
        <begin position="666"/>
        <end position="687"/>
    </location>
</feature>
<dbReference type="Proteomes" id="UP000095767">
    <property type="component" value="Unassembled WGS sequence"/>
</dbReference>
<feature type="transmembrane region" description="Helical" evidence="11">
    <location>
        <begin position="482"/>
        <end position="508"/>
    </location>
</feature>
<evidence type="ECO:0000256" key="2">
    <source>
        <dbReference type="ARBA" id="ARBA00022448"/>
    </source>
</evidence>
<keyword evidence="3 11" id="KW-0812">Transmembrane</keyword>
<organism evidence="13 14">
    <name type="scientific">Dichanthelium oligosanthes</name>
    <dbReference type="NCBI Taxonomy" id="888268"/>
    <lineage>
        <taxon>Eukaryota</taxon>
        <taxon>Viridiplantae</taxon>
        <taxon>Streptophyta</taxon>
        <taxon>Embryophyta</taxon>
        <taxon>Tracheophyta</taxon>
        <taxon>Spermatophyta</taxon>
        <taxon>Magnoliopsida</taxon>
        <taxon>Liliopsida</taxon>
        <taxon>Poales</taxon>
        <taxon>Poaceae</taxon>
        <taxon>PACMAD clade</taxon>
        <taxon>Panicoideae</taxon>
        <taxon>Panicodae</taxon>
        <taxon>Paniceae</taxon>
        <taxon>Dichantheliinae</taxon>
        <taxon>Dichanthelium</taxon>
    </lineage>
</organism>
<dbReference type="STRING" id="888268.A0A1E5V8Q1"/>
<dbReference type="PANTHER" id="PTHR48041:SF40">
    <property type="entry name" value="OS05G0120200 PROTEIN"/>
    <property type="match status" value="1"/>
</dbReference>
<evidence type="ECO:0000256" key="6">
    <source>
        <dbReference type="ARBA" id="ARBA00022989"/>
    </source>
</evidence>
<evidence type="ECO:0000256" key="10">
    <source>
        <dbReference type="ARBA" id="ARBA00076780"/>
    </source>
</evidence>
<evidence type="ECO:0000256" key="11">
    <source>
        <dbReference type="SAM" id="Phobius"/>
    </source>
</evidence>
<dbReference type="GO" id="GO:0016020">
    <property type="term" value="C:membrane"/>
    <property type="evidence" value="ECO:0007669"/>
    <property type="project" value="UniProtKB-SubCell"/>
</dbReference>
<dbReference type="InterPro" id="IPR003593">
    <property type="entry name" value="AAA+_ATPase"/>
</dbReference>
<accession>A0A1E5V8Q1</accession>
<dbReference type="OrthoDB" id="630261at2759"/>
<evidence type="ECO:0000256" key="3">
    <source>
        <dbReference type="ARBA" id="ARBA00022692"/>
    </source>
</evidence>
<dbReference type="EMBL" id="LWDX02047668">
    <property type="protein sequence ID" value="OEL21522.1"/>
    <property type="molecule type" value="Genomic_DNA"/>
</dbReference>
<comment type="function">
    <text evidence="8">Essential transporter for growth and development under abiotic stress. Mediates shoot branching by promoting the outgrowth of lateral shoots. Required for salt tolerance via Na/K homeostasis, at least partly by regulating SKC1/OsHKT1;5. Necessary for hypodermal suberization of roots, which contributes to formation of the apoplastic barrier.</text>
</comment>
<dbReference type="PROSITE" id="PS00211">
    <property type="entry name" value="ABC_TRANSPORTER_1"/>
    <property type="match status" value="1"/>
</dbReference>
<proteinExistence type="predicted"/>
<name>A0A1E5V8Q1_9POAL</name>
<evidence type="ECO:0000256" key="8">
    <source>
        <dbReference type="ARBA" id="ARBA00057315"/>
    </source>
</evidence>
<dbReference type="GO" id="GO:0140359">
    <property type="term" value="F:ABC-type transporter activity"/>
    <property type="evidence" value="ECO:0007669"/>
    <property type="project" value="InterPro"/>
</dbReference>
<evidence type="ECO:0000256" key="9">
    <source>
        <dbReference type="ARBA" id="ARBA00068969"/>
    </source>
</evidence>
<protein>
    <recommendedName>
        <fullName evidence="9">ABC transporter G family member 5</fullName>
    </recommendedName>
    <alternativeName>
        <fullName evidence="10">White-brown complex homolog protein 5</fullName>
    </alternativeName>
</protein>
<evidence type="ECO:0000259" key="12">
    <source>
        <dbReference type="PROSITE" id="PS50893"/>
    </source>
</evidence>
<feature type="transmembrane region" description="Helical" evidence="11">
    <location>
        <begin position="545"/>
        <end position="567"/>
    </location>
</feature>
<comment type="caution">
    <text evidence="13">The sequence shown here is derived from an EMBL/GenBank/DDBJ whole genome shotgun (WGS) entry which is preliminary data.</text>
</comment>
<keyword evidence="2" id="KW-0813">Transport</keyword>
<reference evidence="13 14" key="1">
    <citation type="submission" date="2016-09" db="EMBL/GenBank/DDBJ databases">
        <title>The draft genome of Dichanthelium oligosanthes: A C3 panicoid grass species.</title>
        <authorList>
            <person name="Studer A.J."/>
            <person name="Schnable J.C."/>
            <person name="Brutnell T.P."/>
        </authorList>
    </citation>
    <scope>NUCLEOTIDE SEQUENCE [LARGE SCALE GENOMIC DNA]</scope>
    <source>
        <strain evidence="14">cv. Kellogg 1175</strain>
        <tissue evidence="13">Leaf</tissue>
    </source>
</reference>
<dbReference type="GO" id="GO:0016887">
    <property type="term" value="F:ATP hydrolysis activity"/>
    <property type="evidence" value="ECO:0007669"/>
    <property type="project" value="InterPro"/>
</dbReference>
<dbReference type="Pfam" id="PF00005">
    <property type="entry name" value="ABC_tran"/>
    <property type="match status" value="1"/>
</dbReference>
<evidence type="ECO:0000256" key="4">
    <source>
        <dbReference type="ARBA" id="ARBA00022741"/>
    </source>
</evidence>
<dbReference type="PROSITE" id="PS50893">
    <property type="entry name" value="ABC_TRANSPORTER_2"/>
    <property type="match status" value="1"/>
</dbReference>
<dbReference type="InterPro" id="IPR013525">
    <property type="entry name" value="ABC2_TM"/>
</dbReference>
<evidence type="ECO:0000256" key="1">
    <source>
        <dbReference type="ARBA" id="ARBA00004141"/>
    </source>
</evidence>
<dbReference type="InterPro" id="IPR003439">
    <property type="entry name" value="ABC_transporter-like_ATP-bd"/>
</dbReference>
<feature type="transmembrane region" description="Helical" evidence="11">
    <location>
        <begin position="407"/>
        <end position="428"/>
    </location>
</feature>
<feature type="transmembrane region" description="Helical" evidence="11">
    <location>
        <begin position="440"/>
        <end position="461"/>
    </location>
</feature>
<keyword evidence="5" id="KW-0067">ATP-binding</keyword>
<evidence type="ECO:0000256" key="5">
    <source>
        <dbReference type="ARBA" id="ARBA00022840"/>
    </source>
</evidence>
<dbReference type="InterPro" id="IPR027417">
    <property type="entry name" value="P-loop_NTPase"/>
</dbReference>
<dbReference type="PANTHER" id="PTHR48041">
    <property type="entry name" value="ABC TRANSPORTER G FAMILY MEMBER 28"/>
    <property type="match status" value="1"/>
</dbReference>
<feature type="transmembrane region" description="Helical" evidence="11">
    <location>
        <begin position="514"/>
        <end position="538"/>
    </location>
</feature>
<dbReference type="SMART" id="SM00382">
    <property type="entry name" value="AAA"/>
    <property type="match status" value="1"/>
</dbReference>
<dbReference type="GO" id="GO:0005524">
    <property type="term" value="F:ATP binding"/>
    <property type="evidence" value="ECO:0007669"/>
    <property type="project" value="UniProtKB-KW"/>
</dbReference>
<keyword evidence="7 11" id="KW-0472">Membrane</keyword>
<dbReference type="AlphaFoldDB" id="A0A1E5V8Q1"/>
<feature type="domain" description="ABC transporter" evidence="12">
    <location>
        <begin position="56"/>
        <end position="299"/>
    </location>
</feature>
<keyword evidence="6 11" id="KW-1133">Transmembrane helix</keyword>
<dbReference type="Pfam" id="PF01061">
    <property type="entry name" value="ABC2_membrane"/>
    <property type="match status" value="1"/>
</dbReference>
<dbReference type="FunFam" id="3.40.50.300:FF:000530">
    <property type="entry name" value="ABC transporter G family member 6"/>
    <property type="match status" value="1"/>
</dbReference>
<gene>
    <name evidence="13" type="ORF">BAE44_0017460</name>
</gene>
<sequence>MAAFVHAVVDIDAANDEAAKPPPVPYVLSFADLSYSVKKGGGLAGCLPSRASSRLVVSADAPLPSSGSRHTKTLLDGISGQACAGELFAVMGASGSGKSTLVDALAGRIARESLRGTVTLNGEPLQGRRLRAISAHVMQDDLLYPMLTVRETLRFAAEFRLPRALSPDKKRARVDALIDQLGLSRAADTIIGDEGHRGVSGGERRRVSIGTDIIHDPILLFLDEPTSGLDSASAFMVVQVLRRIAQSGSVVIMTIHQPSARILGILDRLLLLSRGRPVYAGTPAGLKPFFAEFGAPIPDNENPAEFALDTIREFERQPDGAVALADFNTKWQKTSSMDKDKHSKLMSTMPLELAIAESVSRGKLVAGSGSGSAVSGSVPTFANPAWMEVWVLIKRSFTNTARMPELFGMRLGTIMVTGFILATIFWRLDDTPKGVQERLGFFAMGMSTMFYVCADALPVFVQERHIYLRETTHNAYRRISYVLANAVVAFPPLVLLSLAFAVITFWAVGLAGGASSFLFFVLIILSSFWAGSGFVTFLSAVVPHVMLGYTVVVAILAYFLLFSGFFITRDRIPSYWMWFHYLSLVKYPYQAVLQNEFGGVSRCFSRGVEMFDGSPIGRLPEAVKLKVLDAISATLGTNVTANTCVTTGADVLAQQAVMDIGKWKCLLVTVAWGFFFRALFYVVLVVGNKNKRK</sequence>
<evidence type="ECO:0000256" key="7">
    <source>
        <dbReference type="ARBA" id="ARBA00023136"/>
    </source>
</evidence>
<dbReference type="InterPro" id="IPR050352">
    <property type="entry name" value="ABCG_transporters"/>
</dbReference>
<dbReference type="InterPro" id="IPR017871">
    <property type="entry name" value="ABC_transporter-like_CS"/>
</dbReference>
<evidence type="ECO:0000313" key="13">
    <source>
        <dbReference type="EMBL" id="OEL21522.1"/>
    </source>
</evidence>